<comment type="caution">
    <text evidence="2">The sequence shown here is derived from an EMBL/GenBank/DDBJ whole genome shotgun (WGS) entry which is preliminary data.</text>
</comment>
<name>A0ABD1XUB3_9MARC</name>
<evidence type="ECO:0000256" key="1">
    <source>
        <dbReference type="SAM" id="MobiDB-lite"/>
    </source>
</evidence>
<evidence type="ECO:0000313" key="3">
    <source>
        <dbReference type="Proteomes" id="UP001605036"/>
    </source>
</evidence>
<feature type="region of interest" description="Disordered" evidence="1">
    <location>
        <begin position="226"/>
        <end position="249"/>
    </location>
</feature>
<feature type="compositionally biased region" description="Basic and acidic residues" evidence="1">
    <location>
        <begin position="236"/>
        <end position="249"/>
    </location>
</feature>
<proteinExistence type="predicted"/>
<organism evidence="2 3">
    <name type="scientific">Riccia fluitans</name>
    <dbReference type="NCBI Taxonomy" id="41844"/>
    <lineage>
        <taxon>Eukaryota</taxon>
        <taxon>Viridiplantae</taxon>
        <taxon>Streptophyta</taxon>
        <taxon>Embryophyta</taxon>
        <taxon>Marchantiophyta</taxon>
        <taxon>Marchantiopsida</taxon>
        <taxon>Marchantiidae</taxon>
        <taxon>Marchantiales</taxon>
        <taxon>Ricciaceae</taxon>
        <taxon>Riccia</taxon>
    </lineage>
</organism>
<dbReference type="AlphaFoldDB" id="A0ABD1XUB3"/>
<dbReference type="EMBL" id="JBHFFA010000007">
    <property type="protein sequence ID" value="KAL2612547.1"/>
    <property type="molecule type" value="Genomic_DNA"/>
</dbReference>
<protein>
    <submittedName>
        <fullName evidence="2">Uncharacterized protein</fullName>
    </submittedName>
</protein>
<gene>
    <name evidence="2" type="ORF">R1flu_024239</name>
</gene>
<sequence length="444" mass="50478">MAPRGSKSLKTKEVKIPHLTVSSRKKMESWGLGGLFAMDWSGTYDNLIEELVAKKKAAGPKFEYRGKPEEWTFEVWREVYNLPKASPGGYVMKGKIQFTELQLLKVVKGERRPSKSGVFLEQIEGNSDFVLSCQILNSIFAPVRPEHFQHNLLTFFHHAWAAITNPDKPTPDWGEAIQKTVARQVKSLGVCNEATCLGPYLAHLYSHFHEMDAVEKEAFKEHKATIQTVSNSDTETEPKEEKEPPKEVPRAFCEGEASGSKPLDLEIDFAEWGNRVLSFTRETRRLLEVFHVEFGSVTAEGVARNLKEMFFLPLIVETDLQPWKEMVRTLADLLTEEQKKMKLVAEQRDYFEGKNRCLEKILEIAMWCAQQLQSTRDAEAPLLATVEKLKKALEEHGVPIPPEMSADEVKFVKNRLRGDEDRLAVMLGQKAQSEGVQMEDSNLL</sequence>
<dbReference type="Proteomes" id="UP001605036">
    <property type="component" value="Unassembled WGS sequence"/>
</dbReference>
<accession>A0ABD1XUB3</accession>
<evidence type="ECO:0000313" key="2">
    <source>
        <dbReference type="EMBL" id="KAL2612547.1"/>
    </source>
</evidence>
<keyword evidence="3" id="KW-1185">Reference proteome</keyword>
<reference evidence="2 3" key="1">
    <citation type="submission" date="2024-09" db="EMBL/GenBank/DDBJ databases">
        <title>Chromosome-scale assembly of Riccia fluitans.</title>
        <authorList>
            <person name="Paukszto L."/>
            <person name="Sawicki J."/>
            <person name="Karawczyk K."/>
            <person name="Piernik-Szablinska J."/>
            <person name="Szczecinska M."/>
            <person name="Mazdziarz M."/>
        </authorList>
    </citation>
    <scope>NUCLEOTIDE SEQUENCE [LARGE SCALE GENOMIC DNA]</scope>
    <source>
        <strain evidence="2">Rf_01</strain>
        <tissue evidence="2">Aerial parts of the thallus</tissue>
    </source>
</reference>